<evidence type="ECO:0000313" key="3">
    <source>
        <dbReference type="EMBL" id="MDA0158979.1"/>
    </source>
</evidence>
<dbReference type="RefSeq" id="WP_270037629.1">
    <property type="nucleotide sequence ID" value="NZ_JAPDOD010000001.1"/>
</dbReference>
<gene>
    <name evidence="3" type="ORF">OM076_01780</name>
</gene>
<dbReference type="InterPro" id="IPR011045">
    <property type="entry name" value="N2O_reductase_N"/>
</dbReference>
<dbReference type="Proteomes" id="UP001149140">
    <property type="component" value="Unassembled WGS sequence"/>
</dbReference>
<evidence type="ECO:0000256" key="2">
    <source>
        <dbReference type="ARBA" id="ARBA00023026"/>
    </source>
</evidence>
<evidence type="ECO:0000313" key="4">
    <source>
        <dbReference type="Proteomes" id="UP001149140"/>
    </source>
</evidence>
<dbReference type="InterPro" id="IPR015943">
    <property type="entry name" value="WD40/YVTN_repeat-like_dom_sf"/>
</dbReference>
<dbReference type="SUPFAM" id="SSF53649">
    <property type="entry name" value="Alkaline phosphatase-like"/>
    <property type="match status" value="1"/>
</dbReference>
<organism evidence="3 4">
    <name type="scientific">Solirubrobacter ginsenosidimutans</name>
    <dbReference type="NCBI Taxonomy" id="490573"/>
    <lineage>
        <taxon>Bacteria</taxon>
        <taxon>Bacillati</taxon>
        <taxon>Actinomycetota</taxon>
        <taxon>Thermoleophilia</taxon>
        <taxon>Solirubrobacterales</taxon>
        <taxon>Solirubrobacteraceae</taxon>
        <taxon>Solirubrobacter</taxon>
    </lineage>
</organism>
<proteinExistence type="predicted"/>
<keyword evidence="2" id="KW-0843">Virulence</keyword>
<accession>A0A9X3MMH5</accession>
<dbReference type="EMBL" id="JAPDOD010000001">
    <property type="protein sequence ID" value="MDA0158979.1"/>
    <property type="molecule type" value="Genomic_DNA"/>
</dbReference>
<dbReference type="InterPro" id="IPR017850">
    <property type="entry name" value="Alkaline_phosphatase_core_sf"/>
</dbReference>
<dbReference type="SUPFAM" id="SSF50974">
    <property type="entry name" value="Nitrous oxide reductase, N-terminal domain"/>
    <property type="match status" value="1"/>
</dbReference>
<dbReference type="AlphaFoldDB" id="A0A9X3MMH5"/>
<dbReference type="PANTHER" id="PTHR47197:SF3">
    <property type="entry name" value="DIHYDRO-HEME D1 DEHYDROGENASE"/>
    <property type="match status" value="1"/>
</dbReference>
<dbReference type="Pfam" id="PF04185">
    <property type="entry name" value="Phosphoesterase"/>
    <property type="match status" value="1"/>
</dbReference>
<name>A0A9X3MMH5_9ACTN</name>
<dbReference type="InterPro" id="IPR051200">
    <property type="entry name" value="Host-pathogen_enzymatic-act"/>
</dbReference>
<dbReference type="PANTHER" id="PTHR47197">
    <property type="entry name" value="PROTEIN NIRF"/>
    <property type="match status" value="1"/>
</dbReference>
<dbReference type="InterPro" id="IPR007312">
    <property type="entry name" value="Phosphoesterase"/>
</dbReference>
<reference evidence="3" key="1">
    <citation type="submission" date="2022-10" db="EMBL/GenBank/DDBJ databases">
        <title>The WGS of Solirubrobacter ginsenosidimutans DSM 21036.</title>
        <authorList>
            <person name="Jiang Z."/>
        </authorList>
    </citation>
    <scope>NUCLEOTIDE SEQUENCE</scope>
    <source>
        <strain evidence="3">DSM 21036</strain>
    </source>
</reference>
<comment type="caution">
    <text evidence="3">The sequence shown here is derived from an EMBL/GenBank/DDBJ whole genome shotgun (WGS) entry which is preliminary data.</text>
</comment>
<dbReference type="Gene3D" id="3.40.720.10">
    <property type="entry name" value="Alkaline Phosphatase, subunit A"/>
    <property type="match status" value="1"/>
</dbReference>
<keyword evidence="1" id="KW-0378">Hydrolase</keyword>
<dbReference type="Gene3D" id="2.130.10.10">
    <property type="entry name" value="YVTN repeat-like/Quinoprotein amine dehydrogenase"/>
    <property type="match status" value="2"/>
</dbReference>
<evidence type="ECO:0000256" key="1">
    <source>
        <dbReference type="ARBA" id="ARBA00022801"/>
    </source>
</evidence>
<keyword evidence="4" id="KW-1185">Reference proteome</keyword>
<sequence length="1217" mass="129065">MFARFQRRASARPWFVGVASALAVLALTGVAAAAMGGLHGVNRVFGFSRVGDVVNGRVLLPDNQWISPFGKRYSILDHTALGSAISPDGTKLAVSESGAVLGILDAATGNSVQQVSVGGDGSEGADPPVYSPDGASLWVPQSADLIRFAVAADGTVTKTATIALAGGLPSGMAFSADQTKLYVALNGKNTLGVIDTATNTLTKQIPVGNAPRGVVVVGNQAFVANEGGRPAVAGDTTNTSYGTPIVSDPSTGAATTGTVSVVDLGVETESTTIKVGLEPTVEYLNGGTLFVANSNNDSVSIIDTRTRKVTQTFNVNPLPGTTIGSNPNGITMPDAQHVLVSIGRDNAVAVYKYNGPAYPIQYQGLIPTDSYPIDVQYDAPLGRVVVTNVKGIGARGTPNSSTTGGGGGALGRNTYNYTGSITTFAMPSNQVLGDLTESVFENNDWKKLVKQADHYKKSRKPSAIPEFLGGKSPIKHVFLIIKENRTYDQVLGDIGKGESSAALTSYGQAITPNQHALANQFTLFDNFFDEGTLSADGHNWLMQADANDYLEKQFGAFVRSYPFDGGDPLAYQRDGFLWNAAQRAGNTVRNYGEYESHINLPSPTPSWNDWWHDAQVMEGKLDDKLRITSSKSYSDVPSLNDISNPAFPMFDTDIPDQYRADIWEKDFDAALDSGKLPNLTLMSLPADHTGGGPGPVEQVADNDLAVGRIVSDISNSKVWKNSAVFVLEDDTQAGTDHIDGHRGPLYIASPYVAHDAINSEYFTQLNVVKTIEQILGIQPMNQEDRAAEPMWSAFSDTPDLTPFNAIDVPAAQPPAPPAPVSAATCSSQAPSAAQTTATPPWTTIAGASALDVVAGDSYYAVKNGCVQADIVTRAAANGGQGTLGAGWLADFGITDTLHQEQFDWSELDLTTKDYLHPINTSSIWGLTAATLPLPNISIEDGSTVVASGTGKQQNGDNTNKIQATMRTTAVAGAPALKMAVTLHNTDTSDYHGFLHYQLDPDTSNDVAYVPGVSGGNPDFVFSGWTSNYLFHDNDSSIANPADGLVWDASQPIEALEGQNLNGITYGIWFNAEVPAGGDKTITWYQVQDYPGQFDKQANIVKWVNLLVGAKPASASRAVAAEAKAPKPGTRSLSASSLATTGAPKKYNRIATAWVEWSHKQRLGGRHPAVDLVNSAQLNRLDWYLTKGWTKPYPGDKKILAPDVVPGHELPAGYLGEG</sequence>
<dbReference type="InterPro" id="IPR011964">
    <property type="entry name" value="YVTN_b-propeller_repeat"/>
</dbReference>
<dbReference type="NCBIfam" id="TIGR02276">
    <property type="entry name" value="beta_rpt_yvtn"/>
    <property type="match status" value="2"/>
</dbReference>
<dbReference type="GO" id="GO:0016788">
    <property type="term" value="F:hydrolase activity, acting on ester bonds"/>
    <property type="evidence" value="ECO:0007669"/>
    <property type="project" value="InterPro"/>
</dbReference>
<protein>
    <submittedName>
        <fullName evidence="3">Bifunctional YncE family protein/alkaline phosphatase family protein</fullName>
    </submittedName>
</protein>